<dbReference type="AlphaFoldDB" id="J6EGL4"/>
<dbReference type="EMBL" id="AACI03001387">
    <property type="protein sequence ID" value="EJT42582.1"/>
    <property type="molecule type" value="Genomic_DNA"/>
</dbReference>
<protein>
    <submittedName>
        <fullName evidence="1">AEP3-like protein</fullName>
    </submittedName>
</protein>
<reference evidence="2" key="2">
    <citation type="journal article" date="2011" name="G3 (Bethesda)">
        <title>The awesome power of yeast evolutionary genetics: New genome sequences and strain resources for the Saccharomyces sensu stricto genus.</title>
        <authorList>
            <person name="Scannell D.R."/>
            <person name="Zill O.A."/>
            <person name="Rokas A."/>
            <person name="Payen C."/>
            <person name="Dunham M.J."/>
            <person name="Eisen M.B."/>
            <person name="Rine J."/>
            <person name="Johnston M."/>
            <person name="Hittinger C.T."/>
        </authorList>
    </citation>
    <scope>GENOME REANNOTATION</scope>
    <source>
        <strain evidence="2">ATCC MYA-4449 / AS 2.2408 / CBS 8840 / NBRC 1802 / NCYC 2889</strain>
    </source>
</reference>
<comment type="caution">
    <text evidence="1">The sequence shown here is derived from an EMBL/GenBank/DDBJ whole genome shotgun (WGS) entry which is preliminary data.</text>
</comment>
<evidence type="ECO:0000313" key="1">
    <source>
        <dbReference type="EMBL" id="EJT42582.1"/>
    </source>
</evidence>
<evidence type="ECO:0000313" key="2">
    <source>
        <dbReference type="Proteomes" id="UP000002753"/>
    </source>
</evidence>
<gene>
    <name evidence="1" type="primary">YPL005W</name>
    <name evidence="1" type="ORF">SKUD_177702</name>
</gene>
<dbReference type="Proteomes" id="UP000002753">
    <property type="component" value="Unassembled WGS sequence"/>
</dbReference>
<name>J6EGL4_SACK1</name>
<accession>J6EGL4</accession>
<sequence length="94" mass="10816">MNTLRCLTHALSKSGKEVPILYQKVIFPDLFKEDAPIADVKKVSEREITGPKLTPLHGRAEKFLQHGVNYEKEQVKEYLSNLSTLTLSRKKYQE</sequence>
<organism evidence="1 2">
    <name type="scientific">Saccharomyces kudriavzevii (strain ATCC MYA-4449 / AS 2.2408 / CBS 8840 / NBRC 1802 / NCYC 2889)</name>
    <name type="common">Yeast</name>
    <dbReference type="NCBI Taxonomy" id="226230"/>
    <lineage>
        <taxon>Eukaryota</taxon>
        <taxon>Fungi</taxon>
        <taxon>Dikarya</taxon>
        <taxon>Ascomycota</taxon>
        <taxon>Saccharomycotina</taxon>
        <taxon>Saccharomycetes</taxon>
        <taxon>Saccharomycetales</taxon>
        <taxon>Saccharomycetaceae</taxon>
        <taxon>Saccharomyces</taxon>
    </lineage>
</organism>
<proteinExistence type="predicted"/>
<keyword evidence="2" id="KW-1185">Reference proteome</keyword>
<dbReference type="HOGENOM" id="CLU_2387422_0_0_1"/>
<reference evidence="1 2" key="1">
    <citation type="journal article" date="2003" name="Science">
        <title>Finding functional features in Saccharomyces genomes by phylogenetic footprinting.</title>
        <authorList>
            <person name="Cliften P.F."/>
            <person name="Sudarsanam P."/>
            <person name="Desikan A."/>
            <person name="Fulton L."/>
            <person name="Fulton B."/>
            <person name="Majors J."/>
            <person name="Waterston R."/>
            <person name="Cohen B.A."/>
            <person name="Johnston M."/>
        </authorList>
    </citation>
    <scope>NUCLEOTIDE SEQUENCE [LARGE SCALE GENOMIC DNA]</scope>
    <source>
        <strain evidence="2">ATCC MYA-4449 / AS 2.2408 / CBS 8840 / NBRC 1802 / NCYC 2889</strain>
    </source>
</reference>